<sequence length="204" mass="23998">MVPLRKSDSYSLQAHDIYFQKRQAVGNCPAEIQNLFKLVIGIKDLNADHFGGYETADPKHAVFPSTILPEFSPRQEYERELKVEADELSITYSDSRRADDNEEKWVQELEPVVFYRFNREREENFICRKHYPISSRPLINRASERSISRRVEKWANDSEENVCKERLKYLNLPNFGMFGQLVYPEFENEGKMIPDRRLVSTPTT</sequence>
<name>A0A2J6S3Q9_HYAVF</name>
<dbReference type="AlphaFoldDB" id="A0A2J6S3Q9"/>
<protein>
    <submittedName>
        <fullName evidence="1">Uncharacterized protein</fullName>
    </submittedName>
</protein>
<proteinExistence type="predicted"/>
<evidence type="ECO:0000313" key="1">
    <source>
        <dbReference type="EMBL" id="PMD45391.1"/>
    </source>
</evidence>
<keyword evidence="2" id="KW-1185">Reference proteome</keyword>
<reference evidence="1 2" key="1">
    <citation type="submission" date="2016-04" db="EMBL/GenBank/DDBJ databases">
        <title>A degradative enzymes factory behind the ericoid mycorrhizal symbiosis.</title>
        <authorList>
            <consortium name="DOE Joint Genome Institute"/>
            <person name="Martino E."/>
            <person name="Morin E."/>
            <person name="Grelet G."/>
            <person name="Kuo A."/>
            <person name="Kohler A."/>
            <person name="Daghino S."/>
            <person name="Barry K."/>
            <person name="Choi C."/>
            <person name="Cichocki N."/>
            <person name="Clum A."/>
            <person name="Copeland A."/>
            <person name="Hainaut M."/>
            <person name="Haridas S."/>
            <person name="Labutti K."/>
            <person name="Lindquist E."/>
            <person name="Lipzen A."/>
            <person name="Khouja H.-R."/>
            <person name="Murat C."/>
            <person name="Ohm R."/>
            <person name="Olson A."/>
            <person name="Spatafora J."/>
            <person name="Veneault-Fourrey C."/>
            <person name="Henrissat B."/>
            <person name="Grigoriev I."/>
            <person name="Martin F."/>
            <person name="Perotto S."/>
        </authorList>
    </citation>
    <scope>NUCLEOTIDE SEQUENCE [LARGE SCALE GENOMIC DNA]</scope>
    <source>
        <strain evidence="1 2">F</strain>
    </source>
</reference>
<dbReference type="EMBL" id="KZ613940">
    <property type="protein sequence ID" value="PMD45391.1"/>
    <property type="molecule type" value="Genomic_DNA"/>
</dbReference>
<accession>A0A2J6S3Q9</accession>
<dbReference type="OrthoDB" id="3538597at2759"/>
<organism evidence="1 2">
    <name type="scientific">Hyaloscypha variabilis (strain UAMH 11265 / GT02V1 / F)</name>
    <name type="common">Meliniomyces variabilis</name>
    <dbReference type="NCBI Taxonomy" id="1149755"/>
    <lineage>
        <taxon>Eukaryota</taxon>
        <taxon>Fungi</taxon>
        <taxon>Dikarya</taxon>
        <taxon>Ascomycota</taxon>
        <taxon>Pezizomycotina</taxon>
        <taxon>Leotiomycetes</taxon>
        <taxon>Helotiales</taxon>
        <taxon>Hyaloscyphaceae</taxon>
        <taxon>Hyaloscypha</taxon>
        <taxon>Hyaloscypha variabilis</taxon>
    </lineage>
</organism>
<evidence type="ECO:0000313" key="2">
    <source>
        <dbReference type="Proteomes" id="UP000235786"/>
    </source>
</evidence>
<dbReference type="Proteomes" id="UP000235786">
    <property type="component" value="Unassembled WGS sequence"/>
</dbReference>
<gene>
    <name evidence="1" type="ORF">L207DRAFT_562589</name>
</gene>